<proteinExistence type="predicted"/>
<evidence type="ECO:0000313" key="1">
    <source>
        <dbReference type="EMBL" id="KAJ8300416.1"/>
    </source>
</evidence>
<protein>
    <submittedName>
        <fullName evidence="1">Uncharacterized protein</fullName>
    </submittedName>
</protein>
<reference evidence="1 2" key="1">
    <citation type="submission" date="2022-12" db="EMBL/GenBank/DDBJ databases">
        <title>Chromosome-level genome of Tegillarca granosa.</title>
        <authorList>
            <person name="Kim J."/>
        </authorList>
    </citation>
    <scope>NUCLEOTIDE SEQUENCE [LARGE SCALE GENOMIC DNA]</scope>
    <source>
        <strain evidence="1">Teg-2019</strain>
        <tissue evidence="1">Adductor muscle</tissue>
    </source>
</reference>
<evidence type="ECO:0000313" key="2">
    <source>
        <dbReference type="Proteomes" id="UP001217089"/>
    </source>
</evidence>
<organism evidence="1 2">
    <name type="scientific">Tegillarca granosa</name>
    <name type="common">Malaysian cockle</name>
    <name type="synonym">Anadara granosa</name>
    <dbReference type="NCBI Taxonomy" id="220873"/>
    <lineage>
        <taxon>Eukaryota</taxon>
        <taxon>Metazoa</taxon>
        <taxon>Spiralia</taxon>
        <taxon>Lophotrochozoa</taxon>
        <taxon>Mollusca</taxon>
        <taxon>Bivalvia</taxon>
        <taxon>Autobranchia</taxon>
        <taxon>Pteriomorphia</taxon>
        <taxon>Arcoida</taxon>
        <taxon>Arcoidea</taxon>
        <taxon>Arcidae</taxon>
        <taxon>Tegillarca</taxon>
    </lineage>
</organism>
<name>A0ABQ9E9D5_TEGGR</name>
<sequence length="94" mass="10791">MYAAGGCYKYNGGTDTQCLPKNPNWRKYHDASNIAARIYGAEYEIFYSVGEVLHNRYHNYDVPCAVCQSKKRLNVHMIPGTFKPENLLILVIYL</sequence>
<keyword evidence="2" id="KW-1185">Reference proteome</keyword>
<accession>A0ABQ9E9D5</accession>
<dbReference type="Proteomes" id="UP001217089">
    <property type="component" value="Unassembled WGS sequence"/>
</dbReference>
<dbReference type="EMBL" id="JARBDR010000919">
    <property type="protein sequence ID" value="KAJ8300416.1"/>
    <property type="molecule type" value="Genomic_DNA"/>
</dbReference>
<comment type="caution">
    <text evidence="1">The sequence shown here is derived from an EMBL/GenBank/DDBJ whole genome shotgun (WGS) entry which is preliminary data.</text>
</comment>
<gene>
    <name evidence="1" type="ORF">KUTeg_021935</name>
</gene>